<dbReference type="InterPro" id="IPR029044">
    <property type="entry name" value="Nucleotide-diphossugar_trans"/>
</dbReference>
<dbReference type="KEGG" id="aja:AJAP_29270"/>
<dbReference type="PANTHER" id="PTHR48090:SF3">
    <property type="entry name" value="UNDECAPRENYL-PHOSPHATE 4-DEOXY-4-FORMAMIDO-L-ARABINOSE TRANSFERASE"/>
    <property type="match status" value="1"/>
</dbReference>
<reference evidence="12 13" key="1">
    <citation type="journal article" date="2014" name="J. Biotechnol.">
        <title>Complete genome sequence of the actinobacterium Amycolatopsis japonica MG417-CF17(T) (=DSM 44213T) producing (S,S)-N,N'-ethylenediaminedisuccinic acid.</title>
        <authorList>
            <person name="Stegmann E."/>
            <person name="Albersmeier A."/>
            <person name="Spohn M."/>
            <person name="Gert H."/>
            <person name="Weber T."/>
            <person name="Wohlleben W."/>
            <person name="Kalinowski J."/>
            <person name="Ruckert C."/>
        </authorList>
    </citation>
    <scope>NUCLEOTIDE SEQUENCE [LARGE SCALE GENOMIC DNA]</scope>
    <source>
        <strain evidence="13">MG417-CF17 (DSM 44213)</strain>
    </source>
</reference>
<evidence type="ECO:0000256" key="7">
    <source>
        <dbReference type="ARBA" id="ARBA00022989"/>
    </source>
</evidence>
<dbReference type="CDD" id="cd04187">
    <property type="entry name" value="DPM1_like_bac"/>
    <property type="match status" value="1"/>
</dbReference>
<evidence type="ECO:0000256" key="3">
    <source>
        <dbReference type="ARBA" id="ARBA00022676"/>
    </source>
</evidence>
<evidence type="ECO:0000313" key="12">
    <source>
        <dbReference type="EMBL" id="AIG78687.1"/>
    </source>
</evidence>
<evidence type="ECO:0000256" key="4">
    <source>
        <dbReference type="ARBA" id="ARBA00022679"/>
    </source>
</evidence>
<dbReference type="Gene3D" id="3.30.1490.20">
    <property type="entry name" value="ATP-grasp fold, A domain"/>
    <property type="match status" value="1"/>
</dbReference>
<dbReference type="Proteomes" id="UP000028492">
    <property type="component" value="Chromosome"/>
</dbReference>
<proteinExistence type="inferred from homology"/>
<dbReference type="HOGENOM" id="CLU_373267_0_0_11"/>
<dbReference type="Gene3D" id="3.40.50.20">
    <property type="match status" value="1"/>
</dbReference>
<keyword evidence="9" id="KW-0067">ATP-binding</keyword>
<dbReference type="AlphaFoldDB" id="A0A075UWS8"/>
<feature type="transmembrane region" description="Helical" evidence="10">
    <location>
        <begin position="240"/>
        <end position="261"/>
    </location>
</feature>
<evidence type="ECO:0000256" key="6">
    <source>
        <dbReference type="ARBA" id="ARBA00022985"/>
    </source>
</evidence>
<keyword evidence="7 10" id="KW-1133">Transmembrane helix</keyword>
<comment type="similarity">
    <text evidence="1">Belongs to the glycosyltransferase 2 family.</text>
</comment>
<dbReference type="RefSeq" id="WP_038517121.1">
    <property type="nucleotide sequence ID" value="NZ_CP008953.1"/>
</dbReference>
<keyword evidence="4" id="KW-0808">Transferase</keyword>
<dbReference type="PANTHER" id="PTHR48090">
    <property type="entry name" value="UNDECAPRENYL-PHOSPHATE 4-DEOXY-4-FORMAMIDO-L-ARABINOSE TRANSFERASE-RELATED"/>
    <property type="match status" value="1"/>
</dbReference>
<organism evidence="12 13">
    <name type="scientific">Amycolatopsis japonica</name>
    <dbReference type="NCBI Taxonomy" id="208439"/>
    <lineage>
        <taxon>Bacteria</taxon>
        <taxon>Bacillati</taxon>
        <taxon>Actinomycetota</taxon>
        <taxon>Actinomycetes</taxon>
        <taxon>Pseudonocardiales</taxon>
        <taxon>Pseudonocardiaceae</taxon>
        <taxon>Amycolatopsis</taxon>
        <taxon>Amycolatopsis japonica group</taxon>
    </lineage>
</organism>
<evidence type="ECO:0000256" key="10">
    <source>
        <dbReference type="SAM" id="Phobius"/>
    </source>
</evidence>
<dbReference type="InterPro" id="IPR050256">
    <property type="entry name" value="Glycosyltransferase_2"/>
</dbReference>
<gene>
    <name evidence="12" type="ORF">AJAP_29270</name>
</gene>
<dbReference type="SUPFAM" id="SSF56059">
    <property type="entry name" value="Glutathione synthetase ATP-binding domain-like"/>
    <property type="match status" value="1"/>
</dbReference>
<dbReference type="GO" id="GO:0005524">
    <property type="term" value="F:ATP binding"/>
    <property type="evidence" value="ECO:0007669"/>
    <property type="project" value="UniProtKB-UniRule"/>
</dbReference>
<dbReference type="Pfam" id="PF18603">
    <property type="entry name" value="LAL_C2"/>
    <property type="match status" value="1"/>
</dbReference>
<keyword evidence="2" id="KW-1003">Cell membrane</keyword>
<protein>
    <submittedName>
        <fullName evidence="12">Conserved putative membrane protein</fullName>
    </submittedName>
</protein>
<dbReference type="InterPro" id="IPR013815">
    <property type="entry name" value="ATP_grasp_subdomain_1"/>
</dbReference>
<dbReference type="InterPro" id="IPR001173">
    <property type="entry name" value="Glyco_trans_2-like"/>
</dbReference>
<dbReference type="Pfam" id="PF00535">
    <property type="entry name" value="Glycos_transf_2"/>
    <property type="match status" value="1"/>
</dbReference>
<dbReference type="InterPro" id="IPR040570">
    <property type="entry name" value="LAL_C2"/>
</dbReference>
<keyword evidence="9" id="KW-0547">Nucleotide-binding</keyword>
<dbReference type="Gene3D" id="3.30.470.20">
    <property type="entry name" value="ATP-grasp fold, B domain"/>
    <property type="match status" value="1"/>
</dbReference>
<dbReference type="PROSITE" id="PS50975">
    <property type="entry name" value="ATP_GRASP"/>
    <property type="match status" value="1"/>
</dbReference>
<evidence type="ECO:0000256" key="2">
    <source>
        <dbReference type="ARBA" id="ARBA00022475"/>
    </source>
</evidence>
<evidence type="ECO:0000259" key="11">
    <source>
        <dbReference type="PROSITE" id="PS50975"/>
    </source>
</evidence>
<evidence type="ECO:0000256" key="5">
    <source>
        <dbReference type="ARBA" id="ARBA00022692"/>
    </source>
</evidence>
<dbReference type="GO" id="GO:0046872">
    <property type="term" value="F:metal ion binding"/>
    <property type="evidence" value="ECO:0007669"/>
    <property type="project" value="InterPro"/>
</dbReference>
<accession>A0A075UWS8</accession>
<dbReference type="Pfam" id="PF13535">
    <property type="entry name" value="ATP-grasp_4"/>
    <property type="match status" value="1"/>
</dbReference>
<keyword evidence="5 10" id="KW-0812">Transmembrane</keyword>
<feature type="transmembrane region" description="Helical" evidence="10">
    <location>
        <begin position="267"/>
        <end position="287"/>
    </location>
</feature>
<dbReference type="Gene3D" id="3.90.550.10">
    <property type="entry name" value="Spore Coat Polysaccharide Biosynthesis Protein SpsA, Chain A"/>
    <property type="match status" value="1"/>
</dbReference>
<dbReference type="InterPro" id="IPR011761">
    <property type="entry name" value="ATP-grasp"/>
</dbReference>
<dbReference type="GO" id="GO:0009103">
    <property type="term" value="P:lipopolysaccharide biosynthetic process"/>
    <property type="evidence" value="ECO:0007669"/>
    <property type="project" value="UniProtKB-KW"/>
</dbReference>
<dbReference type="eggNOG" id="COG1216">
    <property type="taxonomic scope" value="Bacteria"/>
</dbReference>
<dbReference type="SUPFAM" id="SSF53448">
    <property type="entry name" value="Nucleotide-diphospho-sugar transferases"/>
    <property type="match status" value="1"/>
</dbReference>
<evidence type="ECO:0000313" key="13">
    <source>
        <dbReference type="Proteomes" id="UP000028492"/>
    </source>
</evidence>
<dbReference type="EMBL" id="CP008953">
    <property type="protein sequence ID" value="AIG78687.1"/>
    <property type="molecule type" value="Genomic_DNA"/>
</dbReference>
<keyword evidence="13" id="KW-1185">Reference proteome</keyword>
<sequence>MNRSTPGPVESGLTVVVPCFNEVDNVEPSYREIVAELGNLPLELLYVDDGSTDGTLDVIRALAHTDPRVRYLSFTRNFGFEAAFSAGYRYAGKPWLLHMDADQQFPASEVEKLIMAAEAGNDAVFGVRTNRQDPLLRRWGTAAFHFVGRRVLRIEIPPGATAFRLVRTELARKIVDLRLGTPYFLATVPRLTSRYTTVQVAHRARERGESKVGFGFLSSHAIELFVGFTRRLTTMASTTAVLTAGLSVLAGIAAATGLLGLTAASTLTFVMFSVLLTVLALSVRYLVVVGAGQARPRQFYIREANFPVDEDDRLYASAMAEIHPGERQAGVKNTEDTAAVRSLVILGGADGSVSTYHRARELGFRTICVDVRASAPAVALADEFVQVSVRAPEQIAAALEGRDDIAGVLCPASDVGLPALAWLTRHWNLPDPLPEAAVAASVDKSVFRELCDRLRLPTYRSVGGKPGPDLALAAQQLRFPTLVKPVDSSGSRGVVSCASPGGLTTAFSDSLAFSPSGKLVVEEHLDGSHYTIEALAVDGRIVFHAVTRRTLTPPPFFVTASHLLPAGLPPALDRALPVMLAALCAELGYRTGPLTLDAVLGRDGKFYLIEMGARMGGNGLAEAIEHSTGVDLIAAGIAAATGGEVVLSPRDPRPTLIHILASDRGGRIVRIEGVDEVRAMPAVHNLELFAEEDSYVKPYEQAGYKMGYAVLSAPTVPDVLAAEDELRGTLKFLLDEQGAAVPLP</sequence>
<evidence type="ECO:0000256" key="1">
    <source>
        <dbReference type="ARBA" id="ARBA00006739"/>
    </source>
</evidence>
<dbReference type="eggNOG" id="COG1181">
    <property type="taxonomic scope" value="Bacteria"/>
</dbReference>
<keyword evidence="8 10" id="KW-0472">Membrane</keyword>
<evidence type="ECO:0000256" key="9">
    <source>
        <dbReference type="PROSITE-ProRule" id="PRU00409"/>
    </source>
</evidence>
<keyword evidence="6" id="KW-0448">Lipopolysaccharide biosynthesis</keyword>
<dbReference type="GO" id="GO:0099621">
    <property type="term" value="F:undecaprenyl-phosphate 4-deoxy-4-formamido-L-arabinose transferase activity"/>
    <property type="evidence" value="ECO:0007669"/>
    <property type="project" value="TreeGrafter"/>
</dbReference>
<name>A0A075UWS8_9PSEU</name>
<dbReference type="GO" id="GO:0005886">
    <property type="term" value="C:plasma membrane"/>
    <property type="evidence" value="ECO:0007669"/>
    <property type="project" value="TreeGrafter"/>
</dbReference>
<feature type="domain" description="ATP-grasp" evidence="11">
    <location>
        <begin position="448"/>
        <end position="641"/>
    </location>
</feature>
<keyword evidence="3" id="KW-0328">Glycosyltransferase</keyword>
<dbReference type="STRING" id="208439.AJAP_29270"/>
<evidence type="ECO:0000256" key="8">
    <source>
        <dbReference type="ARBA" id="ARBA00023136"/>
    </source>
</evidence>